<sequence>MLKESRIALEVERAATRDRLEAQKKRDIELLKAESEEELEAMKKRLEREMEEKLNTLKQEVVEHDAEMHFIVNFILGSAYCIRYRRTDSASRHHMVSSWRNSACSSMDRSKRLSWLIRVRQYVSSHGASIQKTKQFLERERSRLLERQAALQAAQTSTAKDPGLRGPTEERMKTLQQVQGGA</sequence>
<feature type="region of interest" description="Disordered" evidence="2">
    <location>
        <begin position="149"/>
        <end position="182"/>
    </location>
</feature>
<keyword evidence="4" id="KW-1185">Reference proteome</keyword>
<organism evidence="3 4">
    <name type="scientific">Xenoophorus captivus</name>
    <dbReference type="NCBI Taxonomy" id="1517983"/>
    <lineage>
        <taxon>Eukaryota</taxon>
        <taxon>Metazoa</taxon>
        <taxon>Chordata</taxon>
        <taxon>Craniata</taxon>
        <taxon>Vertebrata</taxon>
        <taxon>Euteleostomi</taxon>
        <taxon>Actinopterygii</taxon>
        <taxon>Neopterygii</taxon>
        <taxon>Teleostei</taxon>
        <taxon>Neoteleostei</taxon>
        <taxon>Acanthomorphata</taxon>
        <taxon>Ovalentaria</taxon>
        <taxon>Atherinomorphae</taxon>
        <taxon>Cyprinodontiformes</taxon>
        <taxon>Goodeidae</taxon>
        <taxon>Xenoophorus</taxon>
    </lineage>
</organism>
<evidence type="ECO:0000256" key="1">
    <source>
        <dbReference type="SAM" id="Coils"/>
    </source>
</evidence>
<protein>
    <submittedName>
        <fullName evidence="3">Uncharacterized protein</fullName>
    </submittedName>
</protein>
<evidence type="ECO:0000313" key="4">
    <source>
        <dbReference type="Proteomes" id="UP001434883"/>
    </source>
</evidence>
<comment type="caution">
    <text evidence="3">The sequence shown here is derived from an EMBL/GenBank/DDBJ whole genome shotgun (WGS) entry which is preliminary data.</text>
</comment>
<accession>A0ABV0RT68</accession>
<gene>
    <name evidence="3" type="ORF">XENOCAPTIV_008363</name>
</gene>
<dbReference type="EMBL" id="JAHRIN010058836">
    <property type="protein sequence ID" value="MEQ2211214.1"/>
    <property type="molecule type" value="Genomic_DNA"/>
</dbReference>
<evidence type="ECO:0000256" key="2">
    <source>
        <dbReference type="SAM" id="MobiDB-lite"/>
    </source>
</evidence>
<dbReference type="Proteomes" id="UP001434883">
    <property type="component" value="Unassembled WGS sequence"/>
</dbReference>
<keyword evidence="1" id="KW-0175">Coiled coil</keyword>
<proteinExistence type="predicted"/>
<name>A0ABV0RT68_9TELE</name>
<reference evidence="3 4" key="1">
    <citation type="submission" date="2021-06" db="EMBL/GenBank/DDBJ databases">
        <authorList>
            <person name="Palmer J.M."/>
        </authorList>
    </citation>
    <scope>NUCLEOTIDE SEQUENCE [LARGE SCALE GENOMIC DNA]</scope>
    <source>
        <strain evidence="3 4">XC_2019</strain>
        <tissue evidence="3">Muscle</tissue>
    </source>
</reference>
<feature type="coiled-coil region" evidence="1">
    <location>
        <begin position="17"/>
        <end position="67"/>
    </location>
</feature>
<evidence type="ECO:0000313" key="3">
    <source>
        <dbReference type="EMBL" id="MEQ2211214.1"/>
    </source>
</evidence>